<dbReference type="AlphaFoldDB" id="A0AAQ3T4M7"/>
<sequence length="793" mass="83702">MAPTPGHPPGPNAPTEPAGASTARTATYADAMATSTATSRTKSSHGLLLHRPMIPSANGYSSSRTHTLNSSPPAAPATCANAHPKAATLVPAAAPATCANDQPKATALPAAAPMAATFTAITSTVGTSSGAHCTSYSSANLSLAAAPPLADTGFDALEADEPEQAVQHGRRVHARGADHVELLVAAPVQQREPRPLDLHHAAHLHHGDADEQVHRVGLERLLDVELAAGEPHQREEVVGEDEGRRDGVDGHVGVGDALHGVEPPAGQERAVAGAEHVEGAPRPAQDLVQPLREVDGRRAAERVGLHCAVHGPPPLAVQPEAGHHVLRRDVVHPPDAVAPLRPVLVRAGRHVGELRREPLVDRRRDRRPFLVRGQWQGVDEGHGAAEPRAGAVQELGGGAAVGLPPGRVGAVERGAAEHAAGADVRGALVAVEAEQGGVEEDAVVVAVPVRGVHVVEALRELDEGRVVAVARVEHEAHGGAERPRVVDVVVAVEVDDEGRVGEQRRDAQLHVHGAGLLLVVVPRPLLARDVHQHREPHVDGAQVQRAGGARRRAELRLVPGMVQHDLNDRRVLPFLVVFSRLNPGARPVRPIGHVRRTGTAASVFGVATAVRLRRPLGNGGEQRVHTRLELLVLLANAPAVVDELPRRVPGVRRVRLRREVALGRPWLHAVLPAERRPQRGEPGRFQQRLVVDKRPAVVGEVGRVPVHRVVCGEDGQDGVHGAEHGLVHGVHGVDEHVDARELAGAATATATGRIVVLVEEREVGDAPDGVELRGLVQQPADAEPEVADHRDPP</sequence>
<organism evidence="2 3">
    <name type="scientific">Paspalum notatum var. saurae</name>
    <dbReference type="NCBI Taxonomy" id="547442"/>
    <lineage>
        <taxon>Eukaryota</taxon>
        <taxon>Viridiplantae</taxon>
        <taxon>Streptophyta</taxon>
        <taxon>Embryophyta</taxon>
        <taxon>Tracheophyta</taxon>
        <taxon>Spermatophyta</taxon>
        <taxon>Magnoliopsida</taxon>
        <taxon>Liliopsida</taxon>
        <taxon>Poales</taxon>
        <taxon>Poaceae</taxon>
        <taxon>PACMAD clade</taxon>
        <taxon>Panicoideae</taxon>
        <taxon>Andropogonodae</taxon>
        <taxon>Paspaleae</taxon>
        <taxon>Paspalinae</taxon>
        <taxon>Paspalum</taxon>
    </lineage>
</organism>
<gene>
    <name evidence="2" type="ORF">U9M48_015541</name>
</gene>
<feature type="compositionally biased region" description="Low complexity" evidence="1">
    <location>
        <begin position="15"/>
        <end position="41"/>
    </location>
</feature>
<feature type="region of interest" description="Disordered" evidence="1">
    <location>
        <begin position="772"/>
        <end position="793"/>
    </location>
</feature>
<feature type="region of interest" description="Disordered" evidence="1">
    <location>
        <begin position="1"/>
        <end position="76"/>
    </location>
</feature>
<evidence type="ECO:0000313" key="3">
    <source>
        <dbReference type="Proteomes" id="UP001341281"/>
    </source>
</evidence>
<protein>
    <submittedName>
        <fullName evidence="2">Uncharacterized protein</fullName>
    </submittedName>
</protein>
<keyword evidence="3" id="KW-1185">Reference proteome</keyword>
<name>A0AAQ3T4M7_PASNO</name>
<feature type="compositionally biased region" description="Pro residues" evidence="1">
    <location>
        <begin position="1"/>
        <end position="14"/>
    </location>
</feature>
<evidence type="ECO:0000313" key="2">
    <source>
        <dbReference type="EMBL" id="WVZ66300.1"/>
    </source>
</evidence>
<evidence type="ECO:0000256" key="1">
    <source>
        <dbReference type="SAM" id="MobiDB-lite"/>
    </source>
</evidence>
<dbReference type="Proteomes" id="UP001341281">
    <property type="component" value="Chromosome 03"/>
</dbReference>
<dbReference type="EMBL" id="CP144747">
    <property type="protein sequence ID" value="WVZ66300.1"/>
    <property type="molecule type" value="Genomic_DNA"/>
</dbReference>
<accession>A0AAQ3T4M7</accession>
<feature type="compositionally biased region" description="Polar residues" evidence="1">
    <location>
        <begin position="58"/>
        <end position="72"/>
    </location>
</feature>
<proteinExistence type="predicted"/>
<reference evidence="2 3" key="1">
    <citation type="submission" date="2024-02" db="EMBL/GenBank/DDBJ databases">
        <title>High-quality chromosome-scale genome assembly of Pensacola bahiagrass (Paspalum notatum Flugge var. saurae).</title>
        <authorList>
            <person name="Vega J.M."/>
            <person name="Podio M."/>
            <person name="Orjuela J."/>
            <person name="Siena L.A."/>
            <person name="Pessino S.C."/>
            <person name="Combes M.C."/>
            <person name="Mariac C."/>
            <person name="Albertini E."/>
            <person name="Pupilli F."/>
            <person name="Ortiz J.P.A."/>
            <person name="Leblanc O."/>
        </authorList>
    </citation>
    <scope>NUCLEOTIDE SEQUENCE [LARGE SCALE GENOMIC DNA]</scope>
    <source>
        <strain evidence="2">R1</strain>
        <tissue evidence="2">Leaf</tissue>
    </source>
</reference>